<keyword evidence="2" id="KW-0732">Signal</keyword>
<comment type="caution">
    <text evidence="3">The sequence shown here is derived from an EMBL/GenBank/DDBJ whole genome shotgun (WGS) entry which is preliminary data.</text>
</comment>
<protein>
    <submittedName>
        <fullName evidence="3">Uncharacterized protein</fullName>
    </submittedName>
</protein>
<feature type="chain" id="PRO_5046261992" evidence="2">
    <location>
        <begin position="41"/>
        <end position="352"/>
    </location>
</feature>
<evidence type="ECO:0000256" key="1">
    <source>
        <dbReference type="SAM" id="MobiDB-lite"/>
    </source>
</evidence>
<feature type="compositionally biased region" description="Low complexity" evidence="1">
    <location>
        <begin position="87"/>
        <end position="97"/>
    </location>
</feature>
<feature type="compositionally biased region" description="Low complexity" evidence="1">
    <location>
        <begin position="246"/>
        <end position="268"/>
    </location>
</feature>
<reference evidence="4" key="1">
    <citation type="journal article" date="2019" name="Int. J. Syst. Evol. Microbiol.">
        <title>The Global Catalogue of Microorganisms (GCM) 10K type strain sequencing project: providing services to taxonomists for standard genome sequencing and annotation.</title>
        <authorList>
            <consortium name="The Broad Institute Genomics Platform"/>
            <consortium name="The Broad Institute Genome Sequencing Center for Infectious Disease"/>
            <person name="Wu L."/>
            <person name="Ma J."/>
        </authorList>
    </citation>
    <scope>NUCLEOTIDE SEQUENCE [LARGE SCALE GENOMIC DNA]</scope>
    <source>
        <strain evidence="4">JCM 18123</strain>
    </source>
</reference>
<evidence type="ECO:0000256" key="2">
    <source>
        <dbReference type="SAM" id="SignalP"/>
    </source>
</evidence>
<feature type="region of interest" description="Disordered" evidence="1">
    <location>
        <begin position="200"/>
        <end position="307"/>
    </location>
</feature>
<feature type="compositionally biased region" description="Basic and acidic residues" evidence="1">
    <location>
        <begin position="223"/>
        <end position="242"/>
    </location>
</feature>
<feature type="compositionally biased region" description="Basic and acidic residues" evidence="1">
    <location>
        <begin position="71"/>
        <end position="83"/>
    </location>
</feature>
<feature type="region of interest" description="Disordered" evidence="1">
    <location>
        <begin position="63"/>
        <end position="104"/>
    </location>
</feature>
<sequence length="352" mass="34106">MRRGRPALARCRAAGRTLRRAGLLTGLAAAGWLLGGAAAAADDLPGPGLEPVAAVASEAGGIAGTAPQETGHADEHTTRHTADDAPPEAAAGPADAAGRGGAAGTGVAALDSVAQPGGVTEAAGAAGAGARDVVETTAQGTGEVVAGTVNAGREVGGFAEDSLGEGSLADSELAGAVSDGLVGDTGRIQGRLEQTIQEGPRTGIEGIGGLDGVSATLVPHGPAGDRGEGPGRRGSEAAKAEESAAEDGASQARPAQHALTRAVPAAAAEAEHTGAEPSADSADSGAPLTGASWHDTSDSTGTVSPSPVPAAPAGFLMSRGHTLRLVAQRVALPEDPAVVVRYTADDPSFSPD</sequence>
<accession>A0ABP9G719</accession>
<evidence type="ECO:0000313" key="4">
    <source>
        <dbReference type="Proteomes" id="UP001499993"/>
    </source>
</evidence>
<organism evidence="3 4">
    <name type="scientific">Streptomonospora halophila</name>
    <dbReference type="NCBI Taxonomy" id="427369"/>
    <lineage>
        <taxon>Bacteria</taxon>
        <taxon>Bacillati</taxon>
        <taxon>Actinomycetota</taxon>
        <taxon>Actinomycetes</taxon>
        <taxon>Streptosporangiales</taxon>
        <taxon>Nocardiopsidaceae</taxon>
        <taxon>Streptomonospora</taxon>
    </lineage>
</organism>
<feature type="signal peptide" evidence="2">
    <location>
        <begin position="1"/>
        <end position="40"/>
    </location>
</feature>
<evidence type="ECO:0000313" key="3">
    <source>
        <dbReference type="EMBL" id="GAA4931141.1"/>
    </source>
</evidence>
<dbReference type="Proteomes" id="UP001499993">
    <property type="component" value="Unassembled WGS sequence"/>
</dbReference>
<name>A0ABP9G719_9ACTN</name>
<gene>
    <name evidence="3" type="ORF">GCM10023224_08780</name>
</gene>
<keyword evidence="4" id="KW-1185">Reference proteome</keyword>
<proteinExistence type="predicted"/>
<dbReference type="EMBL" id="BAABIK010000003">
    <property type="protein sequence ID" value="GAA4931141.1"/>
    <property type="molecule type" value="Genomic_DNA"/>
</dbReference>